<keyword evidence="2 6" id="KW-0812">Transmembrane</keyword>
<evidence type="ECO:0000256" key="3">
    <source>
        <dbReference type="ARBA" id="ARBA00022989"/>
    </source>
</evidence>
<dbReference type="Gene3D" id="1.20.1250.20">
    <property type="entry name" value="MFS general substrate transporter like domains"/>
    <property type="match status" value="1"/>
</dbReference>
<keyword evidence="3 6" id="KW-1133">Transmembrane helix</keyword>
<evidence type="ECO:0000256" key="4">
    <source>
        <dbReference type="ARBA" id="ARBA00023136"/>
    </source>
</evidence>
<feature type="transmembrane region" description="Helical" evidence="6">
    <location>
        <begin position="157"/>
        <end position="178"/>
    </location>
</feature>
<dbReference type="GO" id="GO:0022857">
    <property type="term" value="F:transmembrane transporter activity"/>
    <property type="evidence" value="ECO:0007669"/>
    <property type="project" value="InterPro"/>
</dbReference>
<feature type="transmembrane region" description="Helical" evidence="6">
    <location>
        <begin position="185"/>
        <end position="204"/>
    </location>
</feature>
<name>A0A9J6ETJ9_RHIMP</name>
<evidence type="ECO:0000256" key="2">
    <source>
        <dbReference type="ARBA" id="ARBA00022692"/>
    </source>
</evidence>
<sequence length="208" mass="23045">MEVIGPQKRTTTAVAFSLGFTLGVVLLPGFAWFLQEWRTLQGVISVPLLAFVIWAWYLPESPRWLIAVGKMSAARKVILKACCDNRVPIHNIDSVLEQLRNKILQEEEAKNKASCLELVRSRRMFLYTGILVYAAAASGVTFDGLQMSVVNLGGDPYLSFLIASLAEFPVAVLCYVGIRWCRRRRFMLVLFGIIGTCACGVSVMPPGT</sequence>
<evidence type="ECO:0000256" key="5">
    <source>
        <dbReference type="SAM" id="Coils"/>
    </source>
</evidence>
<dbReference type="VEuPathDB" id="VectorBase:LOC119179239"/>
<evidence type="ECO:0000313" key="7">
    <source>
        <dbReference type="EMBL" id="KAH8037827.1"/>
    </source>
</evidence>
<keyword evidence="4 6" id="KW-0472">Membrane</keyword>
<feature type="coiled-coil region" evidence="5">
    <location>
        <begin position="89"/>
        <end position="116"/>
    </location>
</feature>
<dbReference type="PANTHER" id="PTHR24064">
    <property type="entry name" value="SOLUTE CARRIER FAMILY 22 MEMBER"/>
    <property type="match status" value="1"/>
</dbReference>
<dbReference type="AlphaFoldDB" id="A0A9J6ETJ9"/>
<evidence type="ECO:0000256" key="6">
    <source>
        <dbReference type="SAM" id="Phobius"/>
    </source>
</evidence>
<dbReference type="InterPro" id="IPR036259">
    <property type="entry name" value="MFS_trans_sf"/>
</dbReference>
<dbReference type="GO" id="GO:0016020">
    <property type="term" value="C:membrane"/>
    <property type="evidence" value="ECO:0007669"/>
    <property type="project" value="UniProtKB-SubCell"/>
</dbReference>
<dbReference type="InterPro" id="IPR005828">
    <property type="entry name" value="MFS_sugar_transport-like"/>
</dbReference>
<organism evidence="7 8">
    <name type="scientific">Rhipicephalus microplus</name>
    <name type="common">Cattle tick</name>
    <name type="synonym">Boophilus microplus</name>
    <dbReference type="NCBI Taxonomy" id="6941"/>
    <lineage>
        <taxon>Eukaryota</taxon>
        <taxon>Metazoa</taxon>
        <taxon>Ecdysozoa</taxon>
        <taxon>Arthropoda</taxon>
        <taxon>Chelicerata</taxon>
        <taxon>Arachnida</taxon>
        <taxon>Acari</taxon>
        <taxon>Parasitiformes</taxon>
        <taxon>Ixodida</taxon>
        <taxon>Ixodoidea</taxon>
        <taxon>Ixodidae</taxon>
        <taxon>Rhipicephalinae</taxon>
        <taxon>Rhipicephalus</taxon>
        <taxon>Boophilus</taxon>
    </lineage>
</organism>
<dbReference type="Pfam" id="PF00083">
    <property type="entry name" value="Sugar_tr"/>
    <property type="match status" value="1"/>
</dbReference>
<gene>
    <name evidence="7" type="ORF">HPB51_017327</name>
</gene>
<comment type="caution">
    <text evidence="7">The sequence shown here is derived from an EMBL/GenBank/DDBJ whole genome shotgun (WGS) entry which is preliminary data.</text>
</comment>
<reference evidence="7" key="1">
    <citation type="journal article" date="2020" name="Cell">
        <title>Large-Scale Comparative Analyses of Tick Genomes Elucidate Their Genetic Diversity and Vector Capacities.</title>
        <authorList>
            <consortium name="Tick Genome and Microbiome Consortium (TIGMIC)"/>
            <person name="Jia N."/>
            <person name="Wang J."/>
            <person name="Shi W."/>
            <person name="Du L."/>
            <person name="Sun Y."/>
            <person name="Zhan W."/>
            <person name="Jiang J.F."/>
            <person name="Wang Q."/>
            <person name="Zhang B."/>
            <person name="Ji P."/>
            <person name="Bell-Sakyi L."/>
            <person name="Cui X.M."/>
            <person name="Yuan T.T."/>
            <person name="Jiang B.G."/>
            <person name="Yang W.F."/>
            <person name="Lam T.T."/>
            <person name="Chang Q.C."/>
            <person name="Ding S.J."/>
            <person name="Wang X.J."/>
            <person name="Zhu J.G."/>
            <person name="Ruan X.D."/>
            <person name="Zhao L."/>
            <person name="Wei J.T."/>
            <person name="Ye R.Z."/>
            <person name="Que T.C."/>
            <person name="Du C.H."/>
            <person name="Zhou Y.H."/>
            <person name="Cheng J.X."/>
            <person name="Dai P.F."/>
            <person name="Guo W.B."/>
            <person name="Han X.H."/>
            <person name="Huang E.J."/>
            <person name="Li L.F."/>
            <person name="Wei W."/>
            <person name="Gao Y.C."/>
            <person name="Liu J.Z."/>
            <person name="Shao H.Z."/>
            <person name="Wang X."/>
            <person name="Wang C.C."/>
            <person name="Yang T.C."/>
            <person name="Huo Q.B."/>
            <person name="Li W."/>
            <person name="Chen H.Y."/>
            <person name="Chen S.E."/>
            <person name="Zhou L.G."/>
            <person name="Ni X.B."/>
            <person name="Tian J.H."/>
            <person name="Sheng Y."/>
            <person name="Liu T."/>
            <person name="Pan Y.S."/>
            <person name="Xia L.Y."/>
            <person name="Li J."/>
            <person name="Zhao F."/>
            <person name="Cao W.C."/>
        </authorList>
    </citation>
    <scope>NUCLEOTIDE SEQUENCE</scope>
    <source>
        <strain evidence="7">Rmic-2018</strain>
    </source>
</reference>
<protein>
    <recommendedName>
        <fullName evidence="9">Organic cation/carnitine transporter</fullName>
    </recommendedName>
</protein>
<reference evidence="7" key="2">
    <citation type="submission" date="2021-09" db="EMBL/GenBank/DDBJ databases">
        <authorList>
            <person name="Jia N."/>
            <person name="Wang J."/>
            <person name="Shi W."/>
            <person name="Du L."/>
            <person name="Sun Y."/>
            <person name="Zhan W."/>
            <person name="Jiang J."/>
            <person name="Wang Q."/>
            <person name="Zhang B."/>
            <person name="Ji P."/>
            <person name="Sakyi L.B."/>
            <person name="Cui X."/>
            <person name="Yuan T."/>
            <person name="Jiang B."/>
            <person name="Yang W."/>
            <person name="Lam T.T.-Y."/>
            <person name="Chang Q."/>
            <person name="Ding S."/>
            <person name="Wang X."/>
            <person name="Zhu J."/>
            <person name="Ruan X."/>
            <person name="Zhao L."/>
            <person name="Wei J."/>
            <person name="Que T."/>
            <person name="Du C."/>
            <person name="Cheng J."/>
            <person name="Dai P."/>
            <person name="Han X."/>
            <person name="Huang E."/>
            <person name="Gao Y."/>
            <person name="Liu J."/>
            <person name="Shao H."/>
            <person name="Ye R."/>
            <person name="Li L."/>
            <person name="Wei W."/>
            <person name="Wang X."/>
            <person name="Wang C."/>
            <person name="Huo Q."/>
            <person name="Li W."/>
            <person name="Guo W."/>
            <person name="Chen H."/>
            <person name="Chen S."/>
            <person name="Zhou L."/>
            <person name="Zhou L."/>
            <person name="Ni X."/>
            <person name="Tian J."/>
            <person name="Zhou Y."/>
            <person name="Sheng Y."/>
            <person name="Liu T."/>
            <person name="Pan Y."/>
            <person name="Xia L."/>
            <person name="Li J."/>
            <person name="Zhao F."/>
            <person name="Cao W."/>
        </authorList>
    </citation>
    <scope>NUCLEOTIDE SEQUENCE</scope>
    <source>
        <strain evidence="7">Rmic-2018</strain>
        <tissue evidence="7">Larvae</tissue>
    </source>
</reference>
<keyword evidence="8" id="KW-1185">Reference proteome</keyword>
<feature type="transmembrane region" description="Helical" evidence="6">
    <location>
        <begin position="40"/>
        <end position="58"/>
    </location>
</feature>
<keyword evidence="5" id="KW-0175">Coiled coil</keyword>
<comment type="subcellular location">
    <subcellularLocation>
        <location evidence="1">Membrane</location>
        <topology evidence="1">Multi-pass membrane protein</topology>
    </subcellularLocation>
</comment>
<evidence type="ECO:0000256" key="1">
    <source>
        <dbReference type="ARBA" id="ARBA00004141"/>
    </source>
</evidence>
<evidence type="ECO:0000313" key="8">
    <source>
        <dbReference type="Proteomes" id="UP000821866"/>
    </source>
</evidence>
<accession>A0A9J6ETJ9</accession>
<dbReference type="Proteomes" id="UP000821866">
    <property type="component" value="Chromosome 10"/>
</dbReference>
<proteinExistence type="predicted"/>
<evidence type="ECO:0008006" key="9">
    <source>
        <dbReference type="Google" id="ProtNLM"/>
    </source>
</evidence>
<feature type="transmembrane region" description="Helical" evidence="6">
    <location>
        <begin position="12"/>
        <end position="34"/>
    </location>
</feature>
<feature type="transmembrane region" description="Helical" evidence="6">
    <location>
        <begin position="124"/>
        <end position="145"/>
    </location>
</feature>
<dbReference type="SUPFAM" id="SSF103473">
    <property type="entry name" value="MFS general substrate transporter"/>
    <property type="match status" value="1"/>
</dbReference>
<dbReference type="EMBL" id="JABSTU010000002">
    <property type="protein sequence ID" value="KAH8037827.1"/>
    <property type="molecule type" value="Genomic_DNA"/>
</dbReference>